<feature type="region of interest" description="Disordered" evidence="5">
    <location>
        <begin position="19"/>
        <end position="64"/>
    </location>
</feature>
<feature type="compositionally biased region" description="Basic and acidic residues" evidence="5">
    <location>
        <begin position="451"/>
        <end position="461"/>
    </location>
</feature>
<keyword evidence="2 6" id="KW-0812">Transmembrane</keyword>
<keyword evidence="4 6" id="KW-0472">Membrane</keyword>
<evidence type="ECO:0000256" key="2">
    <source>
        <dbReference type="ARBA" id="ARBA00022692"/>
    </source>
</evidence>
<organism evidence="7 8">
    <name type="scientific">Chlamydomonas incerta</name>
    <dbReference type="NCBI Taxonomy" id="51695"/>
    <lineage>
        <taxon>Eukaryota</taxon>
        <taxon>Viridiplantae</taxon>
        <taxon>Chlorophyta</taxon>
        <taxon>core chlorophytes</taxon>
        <taxon>Chlorophyceae</taxon>
        <taxon>CS clade</taxon>
        <taxon>Chlamydomonadales</taxon>
        <taxon>Chlamydomonadaceae</taxon>
        <taxon>Chlamydomonas</taxon>
    </lineage>
</organism>
<feature type="region of interest" description="Disordered" evidence="5">
    <location>
        <begin position="363"/>
        <end position="421"/>
    </location>
</feature>
<feature type="compositionally biased region" description="Low complexity" evidence="5">
    <location>
        <begin position="49"/>
        <end position="64"/>
    </location>
</feature>
<feature type="transmembrane region" description="Helical" evidence="6">
    <location>
        <begin position="649"/>
        <end position="670"/>
    </location>
</feature>
<feature type="transmembrane region" description="Helical" evidence="6">
    <location>
        <begin position="677"/>
        <end position="697"/>
    </location>
</feature>
<protein>
    <recommendedName>
        <fullName evidence="9">Major facilitator superfamily (MFS) profile domain-containing protein</fullName>
    </recommendedName>
</protein>
<reference evidence="7" key="1">
    <citation type="journal article" date="2020" name="bioRxiv">
        <title>Comparative genomics of Chlamydomonas.</title>
        <authorList>
            <person name="Craig R.J."/>
            <person name="Hasan A.R."/>
            <person name="Ness R.W."/>
            <person name="Keightley P.D."/>
        </authorList>
    </citation>
    <scope>NUCLEOTIDE SEQUENCE</scope>
    <source>
        <strain evidence="7">SAG 7.73</strain>
    </source>
</reference>
<dbReference type="OrthoDB" id="3936150at2759"/>
<keyword evidence="8" id="KW-1185">Reference proteome</keyword>
<dbReference type="Pfam" id="PF07690">
    <property type="entry name" value="MFS_1"/>
    <property type="match status" value="1"/>
</dbReference>
<dbReference type="GO" id="GO:0022857">
    <property type="term" value="F:transmembrane transporter activity"/>
    <property type="evidence" value="ECO:0007669"/>
    <property type="project" value="InterPro"/>
</dbReference>
<comment type="subcellular location">
    <subcellularLocation>
        <location evidence="1">Membrane</location>
        <topology evidence="1">Multi-pass membrane protein</topology>
    </subcellularLocation>
</comment>
<dbReference type="InterPro" id="IPR011701">
    <property type="entry name" value="MFS"/>
</dbReference>
<dbReference type="InterPro" id="IPR036259">
    <property type="entry name" value="MFS_trans_sf"/>
</dbReference>
<dbReference type="EMBL" id="JAEHOC010000028">
    <property type="protein sequence ID" value="KAG2430141.1"/>
    <property type="molecule type" value="Genomic_DNA"/>
</dbReference>
<evidence type="ECO:0000256" key="6">
    <source>
        <dbReference type="SAM" id="Phobius"/>
    </source>
</evidence>
<feature type="compositionally biased region" description="Acidic residues" evidence="5">
    <location>
        <begin position="462"/>
        <end position="475"/>
    </location>
</feature>
<feature type="compositionally biased region" description="Low complexity" evidence="5">
    <location>
        <begin position="919"/>
        <end position="929"/>
    </location>
</feature>
<dbReference type="Pfam" id="PF00083">
    <property type="entry name" value="Sugar_tr"/>
    <property type="match status" value="1"/>
</dbReference>
<evidence type="ECO:0008006" key="9">
    <source>
        <dbReference type="Google" id="ProtNLM"/>
    </source>
</evidence>
<keyword evidence="3 6" id="KW-1133">Transmembrane helix</keyword>
<dbReference type="SUPFAM" id="SSF103473">
    <property type="entry name" value="MFS general substrate transporter"/>
    <property type="match status" value="2"/>
</dbReference>
<evidence type="ECO:0000256" key="1">
    <source>
        <dbReference type="ARBA" id="ARBA00004141"/>
    </source>
</evidence>
<accession>A0A835SQU5</accession>
<proteinExistence type="predicted"/>
<dbReference type="Gene3D" id="1.20.1250.20">
    <property type="entry name" value="MFS general substrate transporter like domains"/>
    <property type="match status" value="2"/>
</dbReference>
<feature type="region of interest" description="Disordered" evidence="5">
    <location>
        <begin position="519"/>
        <end position="564"/>
    </location>
</feature>
<evidence type="ECO:0000256" key="4">
    <source>
        <dbReference type="ARBA" id="ARBA00023136"/>
    </source>
</evidence>
<feature type="transmembrane region" description="Helical" evidence="6">
    <location>
        <begin position="703"/>
        <end position="723"/>
    </location>
</feature>
<evidence type="ECO:0000313" key="7">
    <source>
        <dbReference type="EMBL" id="KAG2430141.1"/>
    </source>
</evidence>
<feature type="region of interest" description="Disordered" evidence="5">
    <location>
        <begin position="449"/>
        <end position="490"/>
    </location>
</feature>
<feature type="region of interest" description="Disordered" evidence="5">
    <location>
        <begin position="897"/>
        <end position="929"/>
    </location>
</feature>
<dbReference type="AlphaFoldDB" id="A0A835SQU5"/>
<name>A0A835SQU5_CHLIN</name>
<evidence type="ECO:0000313" key="8">
    <source>
        <dbReference type="Proteomes" id="UP000650467"/>
    </source>
</evidence>
<dbReference type="GO" id="GO:0016020">
    <property type="term" value="C:membrane"/>
    <property type="evidence" value="ECO:0007669"/>
    <property type="project" value="UniProtKB-SubCell"/>
</dbReference>
<feature type="region of interest" description="Disordered" evidence="5">
    <location>
        <begin position="851"/>
        <end position="874"/>
    </location>
</feature>
<feature type="compositionally biased region" description="Basic and acidic residues" evidence="5">
    <location>
        <begin position="476"/>
        <end position="485"/>
    </location>
</feature>
<feature type="compositionally biased region" description="Basic and acidic residues" evidence="5">
    <location>
        <begin position="542"/>
        <end position="553"/>
    </location>
</feature>
<feature type="transmembrane region" description="Helical" evidence="6">
    <location>
        <begin position="767"/>
        <end position="786"/>
    </location>
</feature>
<sequence>MAEWRCVAPDGQCGADPVRALLARSSSEQPLQLPPAAPTTAPAAPAPVGPKTAPAPGALPPATAAATGAAGGAAAAERRLRSSSGAAGATADAALPAASSMCELSNGAQYVWTQPTLTLASEYNLVCGDTWKVSLLETLFFGGFMAGNGIFGRMADRHGRRATMAGCAAATAALTALSAAPHLVATGPGVRAAEVWAAADAAAAAAAGNSSSSGGAGGGAAGGYGGGGGFYVNMVLRCLSGVACAGQALGAYVLATELVGPAWRGTAGMLTQTFYIFGEFLLVGLSLALPAWRHLTLATALGCGLVAALVPLVPESPRWLLLHGRHRQAHAALMWMARLNRRPRSQPLPAFSCTPEGDICLHRTGGGGGGSRSGSGPGAGADAAEQGRAGSYARASLTEGLMRGGGSREGSGKSENGVARASQLAAAGDGVFERRSELGLASISTAAGRLGESKGGMHEVDPDGAEEQEEEEREEREEREGRGEKAPLFGSSGTAMSAAVAAAPAAAAAAVAGACATSGSSVRAAPPAGHAAGGFGSPAARGSKEAPRGHDAAPRVARSHSGGYERVLGDAGDPAARLAAATAGGDAAVADGAAAAAAAHEAEAGSLRLILAHSVTRSLLLSASFVMFALSVAYYGVTLALGTLAGSLHLNFFLTSVAELPGYLAIAATTDKLGRRVVIGGGTALAGVACLLCAFASGGPIQVALAMAGKLGCSGAWAVGLTFAAELFPTSLRSVALSVASQSGDLGGLVTPLLLLLGPEGSRLERLPFAVMGLMALAAVALVWRLPETRGMPQMETFEELLAWLRRRGPGVSPDADHERLAAAGQGDGLLAAGTALEAAALAGSGRGQLSLSRSASRDRSGSSKGRAKTGGSWTGLDDWACDEAVWLRMEAGGDVAVNGGHSGPAKESAPLLERRLTSSELELPTVKP</sequence>
<feature type="compositionally biased region" description="Gly residues" evidence="5">
    <location>
        <begin position="364"/>
        <end position="379"/>
    </location>
</feature>
<feature type="transmembrane region" description="Helical" evidence="6">
    <location>
        <begin position="618"/>
        <end position="637"/>
    </location>
</feature>
<evidence type="ECO:0000256" key="3">
    <source>
        <dbReference type="ARBA" id="ARBA00022989"/>
    </source>
</evidence>
<gene>
    <name evidence="7" type="ORF">HXX76_010240</name>
</gene>
<feature type="compositionally biased region" description="Low complexity" evidence="5">
    <location>
        <begin position="519"/>
        <end position="530"/>
    </location>
</feature>
<comment type="caution">
    <text evidence="7">The sequence shown here is derived from an EMBL/GenBank/DDBJ whole genome shotgun (WGS) entry which is preliminary data.</text>
</comment>
<evidence type="ECO:0000256" key="5">
    <source>
        <dbReference type="SAM" id="MobiDB-lite"/>
    </source>
</evidence>
<dbReference type="PANTHER" id="PTHR24064">
    <property type="entry name" value="SOLUTE CARRIER FAMILY 22 MEMBER"/>
    <property type="match status" value="1"/>
</dbReference>
<dbReference type="Proteomes" id="UP000650467">
    <property type="component" value="Unassembled WGS sequence"/>
</dbReference>
<dbReference type="InterPro" id="IPR005828">
    <property type="entry name" value="MFS_sugar_transport-like"/>
</dbReference>